<dbReference type="EMBL" id="JMIB01000023">
    <property type="protein sequence ID" value="KDM91323.1"/>
    <property type="molecule type" value="Genomic_DNA"/>
</dbReference>
<evidence type="ECO:0000313" key="2">
    <source>
        <dbReference type="EMBL" id="KDM91323.1"/>
    </source>
</evidence>
<comment type="caution">
    <text evidence="2">The sequence shown here is derived from an EMBL/GenBank/DDBJ whole genome shotgun (WGS) entry which is preliminary data.</text>
</comment>
<organism evidence="2 3">
    <name type="scientific">Photobacterium galatheae</name>
    <dbReference type="NCBI Taxonomy" id="1654360"/>
    <lineage>
        <taxon>Bacteria</taxon>
        <taxon>Pseudomonadati</taxon>
        <taxon>Pseudomonadota</taxon>
        <taxon>Gammaproteobacteria</taxon>
        <taxon>Vibrionales</taxon>
        <taxon>Vibrionaceae</taxon>
        <taxon>Photobacterium</taxon>
    </lineage>
</organism>
<feature type="compositionally biased region" description="Basic and acidic residues" evidence="1">
    <location>
        <begin position="49"/>
        <end position="59"/>
    </location>
</feature>
<feature type="region of interest" description="Disordered" evidence="1">
    <location>
        <begin position="46"/>
        <end position="65"/>
    </location>
</feature>
<accession>A0A066RVB6</accession>
<dbReference type="Proteomes" id="UP000027192">
    <property type="component" value="Unassembled WGS sequence"/>
</dbReference>
<protein>
    <submittedName>
        <fullName evidence="2">Uncharacterized protein</fullName>
    </submittedName>
</protein>
<gene>
    <name evidence="2" type="ORF">EA58_12185</name>
</gene>
<dbReference type="STRING" id="1654360.EA58_12185"/>
<sequence>MTFQSRRDKSPAFSIQSDENIHAVTPIPLSETKSLIFLGLTSGFAKVQQSERSKNDSTHQTRFYH</sequence>
<evidence type="ECO:0000313" key="3">
    <source>
        <dbReference type="Proteomes" id="UP000027192"/>
    </source>
</evidence>
<name>A0A066RVB6_9GAMM</name>
<evidence type="ECO:0000256" key="1">
    <source>
        <dbReference type="SAM" id="MobiDB-lite"/>
    </source>
</evidence>
<keyword evidence="3" id="KW-1185">Reference proteome</keyword>
<proteinExistence type="predicted"/>
<reference evidence="2 3" key="1">
    <citation type="submission" date="2014-04" db="EMBL/GenBank/DDBJ databases">
        <title>Draft genome sequence of Photobacterium halotolerans S2753: a solonamide, ngercheumicin and holomycin producer.</title>
        <authorList>
            <person name="Machado H.R."/>
            <person name="Gram L."/>
        </authorList>
    </citation>
    <scope>NUCLEOTIDE SEQUENCE [LARGE SCALE GENOMIC DNA]</scope>
    <source>
        <strain evidence="2 3">S2753</strain>
    </source>
</reference>
<dbReference type="AlphaFoldDB" id="A0A066RVB6"/>